<dbReference type="EMBL" id="JALPRX010000091">
    <property type="protein sequence ID" value="MCK8786603.1"/>
    <property type="molecule type" value="Genomic_DNA"/>
</dbReference>
<protein>
    <submittedName>
        <fullName evidence="2">Uncharacterized protein</fullName>
    </submittedName>
</protein>
<comment type="caution">
    <text evidence="2">The sequence shown here is derived from an EMBL/GenBank/DDBJ whole genome shotgun (WGS) entry which is preliminary data.</text>
</comment>
<proteinExistence type="predicted"/>
<dbReference type="Proteomes" id="UP001139516">
    <property type="component" value="Unassembled WGS sequence"/>
</dbReference>
<accession>A0A9X1YAM4</accession>
<feature type="region of interest" description="Disordered" evidence="1">
    <location>
        <begin position="1"/>
        <end position="31"/>
    </location>
</feature>
<dbReference type="AlphaFoldDB" id="A0A9X1YAM4"/>
<reference evidence="2" key="1">
    <citation type="submission" date="2022-04" db="EMBL/GenBank/DDBJ databases">
        <title>Roseomonas acroporae sp. nov., isolated from coral Acropora digitifera.</title>
        <authorList>
            <person name="Sun H."/>
        </authorList>
    </citation>
    <scope>NUCLEOTIDE SEQUENCE</scope>
    <source>
        <strain evidence="2">NAR14</strain>
    </source>
</reference>
<organism evidence="2 3">
    <name type="scientific">Roseomonas acroporae</name>
    <dbReference type="NCBI Taxonomy" id="2937791"/>
    <lineage>
        <taxon>Bacteria</taxon>
        <taxon>Pseudomonadati</taxon>
        <taxon>Pseudomonadota</taxon>
        <taxon>Alphaproteobacteria</taxon>
        <taxon>Acetobacterales</taxon>
        <taxon>Roseomonadaceae</taxon>
        <taxon>Roseomonas</taxon>
    </lineage>
</organism>
<evidence type="ECO:0000313" key="3">
    <source>
        <dbReference type="Proteomes" id="UP001139516"/>
    </source>
</evidence>
<evidence type="ECO:0000313" key="2">
    <source>
        <dbReference type="EMBL" id="MCK8786603.1"/>
    </source>
</evidence>
<gene>
    <name evidence="2" type="ORF">M0638_19695</name>
</gene>
<dbReference type="RefSeq" id="WP_248668718.1">
    <property type="nucleotide sequence ID" value="NZ_JALPRX010000091.1"/>
</dbReference>
<keyword evidence="3" id="KW-1185">Reference proteome</keyword>
<evidence type="ECO:0000256" key="1">
    <source>
        <dbReference type="SAM" id="MobiDB-lite"/>
    </source>
</evidence>
<name>A0A9X1YAM4_9PROT</name>
<sequence>MTAVTHTMGAAPGALPAPPVSAEPPEGDDSSADRALALAVLRQALVDAFELKRRDARKGETTPAAAEAKAEAMRFLTDADGEWAASRHAWCAAAGVEPEWLETRVREMRRGQ</sequence>